<dbReference type="PROSITE" id="PS51257">
    <property type="entry name" value="PROKAR_LIPOPROTEIN"/>
    <property type="match status" value="1"/>
</dbReference>
<feature type="region of interest" description="Disordered" evidence="1">
    <location>
        <begin position="124"/>
        <end position="144"/>
    </location>
</feature>
<evidence type="ECO:0008006" key="4">
    <source>
        <dbReference type="Google" id="ProtNLM"/>
    </source>
</evidence>
<dbReference type="RefSeq" id="WP_105333306.1">
    <property type="nucleotide sequence ID" value="NZ_PUHY01000016.1"/>
</dbReference>
<sequence>MRSFGMALSIIGLLAVGALGCGSQGNIAPVTGTITLDGAPLEGAAVSFQPIASEGELTVSGMGSYGKTDAQGHYSLKLIETDGEGASVGSHRVQVSVAEEQAGDALTTDKVPSRYRGFDSELTFDVPSSGTETANFDLTTKRKR</sequence>
<dbReference type="EMBL" id="PUHY01000016">
    <property type="protein sequence ID" value="PQO28639.1"/>
    <property type="molecule type" value="Genomic_DNA"/>
</dbReference>
<gene>
    <name evidence="2" type="ORF">C5Y83_28995</name>
</gene>
<name>A0A2S8F903_9BACT</name>
<proteinExistence type="predicted"/>
<organism evidence="2 3">
    <name type="scientific">Blastopirellula marina</name>
    <dbReference type="NCBI Taxonomy" id="124"/>
    <lineage>
        <taxon>Bacteria</taxon>
        <taxon>Pseudomonadati</taxon>
        <taxon>Planctomycetota</taxon>
        <taxon>Planctomycetia</taxon>
        <taxon>Pirellulales</taxon>
        <taxon>Pirellulaceae</taxon>
        <taxon>Blastopirellula</taxon>
    </lineage>
</organism>
<dbReference type="Proteomes" id="UP000238322">
    <property type="component" value="Unassembled WGS sequence"/>
</dbReference>
<protein>
    <recommendedName>
        <fullName evidence="4">Carboxypeptidase regulatory-like domain-containing protein</fullName>
    </recommendedName>
</protein>
<reference evidence="2 3" key="1">
    <citation type="submission" date="2018-02" db="EMBL/GenBank/DDBJ databases">
        <title>Comparative genomes isolates from brazilian mangrove.</title>
        <authorList>
            <person name="Araujo J.E."/>
            <person name="Taketani R.G."/>
            <person name="Silva M.C.P."/>
            <person name="Loureco M.V."/>
            <person name="Andreote F.D."/>
        </authorList>
    </citation>
    <scope>NUCLEOTIDE SEQUENCE [LARGE SCALE GENOMIC DNA]</scope>
    <source>
        <strain evidence="2 3">Hex-1 MGV</strain>
    </source>
</reference>
<dbReference type="AlphaFoldDB" id="A0A2S8F903"/>
<evidence type="ECO:0000313" key="2">
    <source>
        <dbReference type="EMBL" id="PQO28639.1"/>
    </source>
</evidence>
<evidence type="ECO:0000256" key="1">
    <source>
        <dbReference type="SAM" id="MobiDB-lite"/>
    </source>
</evidence>
<comment type="caution">
    <text evidence="2">The sequence shown here is derived from an EMBL/GenBank/DDBJ whole genome shotgun (WGS) entry which is preliminary data.</text>
</comment>
<dbReference type="OrthoDB" id="287810at2"/>
<feature type="compositionally biased region" description="Polar residues" evidence="1">
    <location>
        <begin position="126"/>
        <end position="138"/>
    </location>
</feature>
<evidence type="ECO:0000313" key="3">
    <source>
        <dbReference type="Proteomes" id="UP000238322"/>
    </source>
</evidence>
<accession>A0A2S8F903</accession>